<evidence type="ECO:0000313" key="3">
    <source>
        <dbReference type="EMBL" id="VVP25211.1"/>
    </source>
</evidence>
<dbReference type="InterPro" id="IPR016097">
    <property type="entry name" value="DUF695"/>
</dbReference>
<evidence type="ECO:0000259" key="2">
    <source>
        <dbReference type="Pfam" id="PF05117"/>
    </source>
</evidence>
<keyword evidence="1" id="KW-0732">Signal</keyword>
<protein>
    <recommendedName>
        <fullName evidence="2">DUF695 domain-containing protein</fullName>
    </recommendedName>
</protein>
<gene>
    <name evidence="3" type="ORF">PS896_04056</name>
</gene>
<reference evidence="3 4" key="1">
    <citation type="submission" date="2019-09" db="EMBL/GenBank/DDBJ databases">
        <authorList>
            <person name="Chandra G."/>
            <person name="Truman W A."/>
        </authorList>
    </citation>
    <scope>NUCLEOTIDE SEQUENCE [LARGE SCALE GENOMIC DNA]</scope>
    <source>
        <strain evidence="3">PS896</strain>
    </source>
</reference>
<dbReference type="RefSeq" id="WP_122660630.1">
    <property type="nucleotide sequence ID" value="NZ_CABVIN010000005.1"/>
</dbReference>
<accession>A0A5E7MKZ3</accession>
<feature type="domain" description="DUF695" evidence="2">
    <location>
        <begin position="117"/>
        <end position="212"/>
    </location>
</feature>
<organism evidence="3 4">
    <name type="scientific">Pseudomonas fluorescens</name>
    <dbReference type="NCBI Taxonomy" id="294"/>
    <lineage>
        <taxon>Bacteria</taxon>
        <taxon>Pseudomonadati</taxon>
        <taxon>Pseudomonadota</taxon>
        <taxon>Gammaproteobacteria</taxon>
        <taxon>Pseudomonadales</taxon>
        <taxon>Pseudomonadaceae</taxon>
        <taxon>Pseudomonas</taxon>
    </lineage>
</organism>
<feature type="signal peptide" evidence="1">
    <location>
        <begin position="1"/>
        <end position="30"/>
    </location>
</feature>
<dbReference type="AlphaFoldDB" id="A0A5E7MKZ3"/>
<sequence length="237" mass="26365" precursor="true">MNRIKSNDRNTLNRTLPLLMLLASSALLNAGCSHPPPPVDRDPCLDEGPSQSAAYEDCVVDRNDERDAALKAILGTGPDLYTQARLADPGEFPLQDSDYPDIPGPMSYHTANKISAAEQQALPFKMKIRWNYTSRKFLPRPRDLVRMNEMEALLKSAATENGLAKWVCTVTGEQRREWVFYARSDADFMTRMQTILAPTGPYPVEWSGRKDPAHNVEGTSKADASGEILITPKLCVE</sequence>
<dbReference type="Pfam" id="PF05117">
    <property type="entry name" value="DUF695"/>
    <property type="match status" value="1"/>
</dbReference>
<feature type="chain" id="PRO_5022949270" description="DUF695 domain-containing protein" evidence="1">
    <location>
        <begin position="31"/>
        <end position="237"/>
    </location>
</feature>
<evidence type="ECO:0000256" key="1">
    <source>
        <dbReference type="SAM" id="SignalP"/>
    </source>
</evidence>
<name>A0A5E7MKZ3_PSEFL</name>
<proteinExistence type="predicted"/>
<evidence type="ECO:0000313" key="4">
    <source>
        <dbReference type="Proteomes" id="UP000377224"/>
    </source>
</evidence>
<dbReference type="EMBL" id="CABVIN010000005">
    <property type="protein sequence ID" value="VVP25211.1"/>
    <property type="molecule type" value="Genomic_DNA"/>
</dbReference>
<dbReference type="Proteomes" id="UP000377224">
    <property type="component" value="Unassembled WGS sequence"/>
</dbReference>